<organism evidence="2 3">
    <name type="scientific">Deinococcus puniceus</name>
    <dbReference type="NCBI Taxonomy" id="1182568"/>
    <lineage>
        <taxon>Bacteria</taxon>
        <taxon>Thermotogati</taxon>
        <taxon>Deinococcota</taxon>
        <taxon>Deinococci</taxon>
        <taxon>Deinococcales</taxon>
        <taxon>Deinococcaceae</taxon>
        <taxon>Deinococcus</taxon>
    </lineage>
</organism>
<dbReference type="EMBL" id="CP011387">
    <property type="protein sequence ID" value="ANE42975.1"/>
    <property type="molecule type" value="Genomic_DNA"/>
</dbReference>
<dbReference type="KEGG" id="dpu:SU48_03425"/>
<dbReference type="Proteomes" id="UP000077363">
    <property type="component" value="Chromosome"/>
</dbReference>
<evidence type="ECO:0000256" key="1">
    <source>
        <dbReference type="SAM" id="Phobius"/>
    </source>
</evidence>
<dbReference type="OrthoDB" id="73184at2"/>
<evidence type="ECO:0000313" key="2">
    <source>
        <dbReference type="EMBL" id="ANE42975.1"/>
    </source>
</evidence>
<dbReference type="STRING" id="1182568.SU48_03425"/>
<dbReference type="RefSeq" id="WP_064014033.1">
    <property type="nucleotide sequence ID" value="NZ_CP011387.1"/>
</dbReference>
<proteinExistence type="predicted"/>
<evidence type="ECO:0000313" key="3">
    <source>
        <dbReference type="Proteomes" id="UP000077363"/>
    </source>
</evidence>
<feature type="transmembrane region" description="Helical" evidence="1">
    <location>
        <begin position="42"/>
        <end position="59"/>
    </location>
</feature>
<keyword evidence="1" id="KW-0812">Transmembrane</keyword>
<reference evidence="2 3" key="1">
    <citation type="submission" date="2015-01" db="EMBL/GenBank/DDBJ databases">
        <title>Deinococcus puniceus/DY1/ whole genome sequencing.</title>
        <authorList>
            <person name="Kim M.K."/>
            <person name="Srinivasan S."/>
            <person name="Lee J.-J."/>
        </authorList>
    </citation>
    <scope>NUCLEOTIDE SEQUENCE [LARGE SCALE GENOMIC DNA]</scope>
    <source>
        <strain evidence="2 3">DY1</strain>
    </source>
</reference>
<dbReference type="PATRIC" id="fig|1182568.3.peg.717"/>
<keyword evidence="3" id="KW-1185">Reference proteome</keyword>
<feature type="transmembrane region" description="Helical" evidence="1">
    <location>
        <begin position="71"/>
        <end position="88"/>
    </location>
</feature>
<keyword evidence="1" id="KW-0472">Membrane</keyword>
<gene>
    <name evidence="2" type="ORF">SU48_03425</name>
</gene>
<keyword evidence="1" id="KW-1133">Transmembrane helix</keyword>
<dbReference type="AlphaFoldDB" id="A0A172T7E7"/>
<feature type="transmembrane region" description="Helical" evidence="1">
    <location>
        <begin position="15"/>
        <end position="36"/>
    </location>
</feature>
<sequence>MNPSEPPPTPSRPDALTVASFVLLGLVAFALLLPLLGGPTPSPYLVIVLLIGRLGVQFLRSRRNPDLRRPASWAFDVILIGLLFYVASNQPGG</sequence>
<accession>A0A172T7E7</accession>
<name>A0A172T7E7_9DEIO</name>
<protein>
    <submittedName>
        <fullName evidence="2">Uncharacterized protein</fullName>
    </submittedName>
</protein>